<gene>
    <name evidence="7" type="ORF">HNP84_003202</name>
</gene>
<dbReference type="InterPro" id="IPR006059">
    <property type="entry name" value="SBP"/>
</dbReference>
<protein>
    <submittedName>
        <fullName evidence="7">Multiple sugar transport system substrate-binding protein</fullName>
    </submittedName>
</protein>
<evidence type="ECO:0000256" key="6">
    <source>
        <dbReference type="SAM" id="SignalP"/>
    </source>
</evidence>
<keyword evidence="2 6" id="KW-0732">Signal</keyword>
<organism evidence="7 8">
    <name type="scientific">Thermocatellispora tengchongensis</name>
    <dbReference type="NCBI Taxonomy" id="1073253"/>
    <lineage>
        <taxon>Bacteria</taxon>
        <taxon>Bacillati</taxon>
        <taxon>Actinomycetota</taxon>
        <taxon>Actinomycetes</taxon>
        <taxon>Streptosporangiales</taxon>
        <taxon>Streptosporangiaceae</taxon>
        <taxon>Thermocatellispora</taxon>
    </lineage>
</organism>
<comment type="caution">
    <text evidence="7">The sequence shown here is derived from an EMBL/GenBank/DDBJ whole genome shotgun (WGS) entry which is preliminary data.</text>
</comment>
<dbReference type="CDD" id="cd14748">
    <property type="entry name" value="PBP2_UgpB"/>
    <property type="match status" value="1"/>
</dbReference>
<dbReference type="InterPro" id="IPR050490">
    <property type="entry name" value="Bact_solute-bd_prot1"/>
</dbReference>
<proteinExistence type="predicted"/>
<keyword evidence="3" id="KW-0472">Membrane</keyword>
<accession>A0A840P4P1</accession>
<keyword evidence="7" id="KW-0813">Transport</keyword>
<dbReference type="PANTHER" id="PTHR43649">
    <property type="entry name" value="ARABINOSE-BINDING PROTEIN-RELATED"/>
    <property type="match status" value="1"/>
</dbReference>
<dbReference type="AlphaFoldDB" id="A0A840P4P1"/>
<keyword evidence="7" id="KW-0762">Sugar transport</keyword>
<evidence type="ECO:0000256" key="1">
    <source>
        <dbReference type="ARBA" id="ARBA00022475"/>
    </source>
</evidence>
<evidence type="ECO:0000313" key="7">
    <source>
        <dbReference type="EMBL" id="MBB5133476.1"/>
    </source>
</evidence>
<dbReference type="Pfam" id="PF01547">
    <property type="entry name" value="SBP_bac_1"/>
    <property type="match status" value="1"/>
</dbReference>
<dbReference type="PANTHER" id="PTHR43649:SF33">
    <property type="entry name" value="POLYGALACTURONAN_RHAMNOGALACTURONAN-BINDING PROTEIN YTCQ"/>
    <property type="match status" value="1"/>
</dbReference>
<evidence type="ECO:0000256" key="4">
    <source>
        <dbReference type="ARBA" id="ARBA00023139"/>
    </source>
</evidence>
<evidence type="ECO:0000256" key="3">
    <source>
        <dbReference type="ARBA" id="ARBA00023136"/>
    </source>
</evidence>
<keyword evidence="5" id="KW-0449">Lipoprotein</keyword>
<feature type="chain" id="PRO_5032833614" evidence="6">
    <location>
        <begin position="21"/>
        <end position="431"/>
    </location>
</feature>
<reference evidence="7 8" key="1">
    <citation type="submission" date="2020-08" db="EMBL/GenBank/DDBJ databases">
        <title>Genomic Encyclopedia of Type Strains, Phase IV (KMG-IV): sequencing the most valuable type-strain genomes for metagenomic binning, comparative biology and taxonomic classification.</title>
        <authorList>
            <person name="Goeker M."/>
        </authorList>
    </citation>
    <scope>NUCLEOTIDE SEQUENCE [LARGE SCALE GENOMIC DNA]</scope>
    <source>
        <strain evidence="7 8">DSM 45615</strain>
    </source>
</reference>
<keyword evidence="1" id="KW-1003">Cell membrane</keyword>
<evidence type="ECO:0000313" key="8">
    <source>
        <dbReference type="Proteomes" id="UP000578449"/>
    </source>
</evidence>
<evidence type="ECO:0000256" key="5">
    <source>
        <dbReference type="ARBA" id="ARBA00023288"/>
    </source>
</evidence>
<keyword evidence="8" id="KW-1185">Reference proteome</keyword>
<evidence type="ECO:0000256" key="2">
    <source>
        <dbReference type="ARBA" id="ARBA00022729"/>
    </source>
</evidence>
<dbReference type="PROSITE" id="PS51257">
    <property type="entry name" value="PROKAR_LIPOPROTEIN"/>
    <property type="match status" value="1"/>
</dbReference>
<sequence length="431" mass="46031">MRLRMLATAAVAVLTVAATASCGGGTGGEPGTVTLRLGFYAAAGDPADTTMRKLVKEFTAANPSIKVELEVAPYVQFFQKLRTQIAGGQAPQVWLSDGVLVQEFAARGALADLSERVKTLDAADYHGLELNRDAKGRIFGFPQGAQTPVLFYNKKMFAEAGVDEPTAEWTYDDLAAAAKKLTKDTNGDGKPETYGFRAYSPGFTESWWPIIKAFGGDIVTDENRKVVIDSPRSKAALDWMLAAMGKEKFAPDVVATESMGKGAVHQMFATGRVAMSYGIYARSLPALSAGVDFGVAPLPKGPAGRGNVAIVNSWVVSKAASPEQADAAWKWITFFSGDGPQRAWAELGEAIPINKQVAESALPAERRRAFLDSLAEADDLGTNAVWSEYTEALAKRINQALSGAMPVAQALTTAQQEAQQIIDRFQASGPR</sequence>
<dbReference type="SUPFAM" id="SSF53850">
    <property type="entry name" value="Periplasmic binding protein-like II"/>
    <property type="match status" value="1"/>
</dbReference>
<dbReference type="RefSeq" id="WP_185050437.1">
    <property type="nucleotide sequence ID" value="NZ_BAABIX010000001.1"/>
</dbReference>
<dbReference type="Proteomes" id="UP000578449">
    <property type="component" value="Unassembled WGS sequence"/>
</dbReference>
<dbReference type="EMBL" id="JACHGN010000006">
    <property type="protein sequence ID" value="MBB5133476.1"/>
    <property type="molecule type" value="Genomic_DNA"/>
</dbReference>
<dbReference type="Gene3D" id="3.40.190.10">
    <property type="entry name" value="Periplasmic binding protein-like II"/>
    <property type="match status" value="1"/>
</dbReference>
<name>A0A840P4P1_9ACTN</name>
<feature type="signal peptide" evidence="6">
    <location>
        <begin position="1"/>
        <end position="20"/>
    </location>
</feature>
<keyword evidence="4" id="KW-0564">Palmitate</keyword>